<dbReference type="GeneID" id="45599994"/>
<dbReference type="RefSeq" id="WP_004221140.1">
    <property type="nucleotide sequence ID" value="NZ_ABXX02000002.1"/>
</dbReference>
<reference evidence="2 3" key="1">
    <citation type="submission" date="2009-02" db="EMBL/GenBank/DDBJ databases">
        <title>Draft genome sequence of Bifidobacterium pseudocatenulatum (DSM 20438).</title>
        <authorList>
            <person name="Sudarsanam P."/>
            <person name="Ley R."/>
            <person name="Guruge J."/>
            <person name="Turnbaugh P.J."/>
            <person name="Mahowald M."/>
            <person name="Liep D."/>
            <person name="Gordon J."/>
        </authorList>
    </citation>
    <scope>NUCLEOTIDE SEQUENCE [LARGE SCALE GENOMIC DNA]</scope>
    <source>
        <strain evidence="2 3">DSM 20438</strain>
    </source>
</reference>
<dbReference type="KEGG" id="bpsc:BBPC_1519"/>
<organism evidence="2 3">
    <name type="scientific">Bifidobacterium pseudocatenulatum DSM 20438 = JCM 1200 = LMG 10505</name>
    <dbReference type="NCBI Taxonomy" id="547043"/>
    <lineage>
        <taxon>Bacteria</taxon>
        <taxon>Bacillati</taxon>
        <taxon>Actinomycetota</taxon>
        <taxon>Actinomycetes</taxon>
        <taxon>Bifidobacteriales</taxon>
        <taxon>Bifidobacteriaceae</taxon>
        <taxon>Bifidobacterium</taxon>
    </lineage>
</organism>
<gene>
    <name evidence="2" type="ORF">BIFPSEUDO_03273</name>
</gene>
<feature type="domain" description="Polysaccharide pyruvyl transferase" evidence="1">
    <location>
        <begin position="17"/>
        <end position="306"/>
    </location>
</feature>
<name>C0BRK9_BIFPS</name>
<dbReference type="AlphaFoldDB" id="C0BRK9"/>
<sequence>MKTKIEIGIITVNDPKNYGNRLQNYALQQVLRDYGTVSTVNQFLNVSKPNEIIEKRFFALLRPVAHKVLSLLPSKHALDFKRLYRAEAFTRRYVPCSKLYASTCLIANNIAALKAVVVGSDQVWNDRWISNRVLSARLADMTSDKTKLISYAASFGINQVKDESKPIFKKQLARFSAISVREDQGAKLIGELSGKPATVVLDPTLMVPVEHWRSIVRGFVPRDDKYVLTYFLGEPSAEQERTIQEYAKKHGCRIRRMIDLRDPETYVAGPEDFVELFSKAEYVFADSYHACCFSILFHRQFTVFNRAGTKGKASMNSRMETLFRLFELDSVMLDDGLAPEIDYRKVDLLLQQHRTESRAWLDKAMEV</sequence>
<protein>
    <recommendedName>
        <fullName evidence="1">Polysaccharide pyruvyl transferase domain-containing protein</fullName>
    </recommendedName>
</protein>
<accession>C0BRK9</accession>
<dbReference type="EMBL" id="ABXX02000002">
    <property type="protein sequence ID" value="EEG71303.1"/>
    <property type="molecule type" value="Genomic_DNA"/>
</dbReference>
<dbReference type="PATRIC" id="fig|547043.19.peg.1584"/>
<evidence type="ECO:0000313" key="2">
    <source>
        <dbReference type="EMBL" id="EEG71303.1"/>
    </source>
</evidence>
<comment type="caution">
    <text evidence="2">The sequence shown here is derived from an EMBL/GenBank/DDBJ whole genome shotgun (WGS) entry which is preliminary data.</text>
</comment>
<dbReference type="Proteomes" id="UP000003875">
    <property type="component" value="Unassembled WGS sequence"/>
</dbReference>
<evidence type="ECO:0000313" key="3">
    <source>
        <dbReference type="Proteomes" id="UP000003875"/>
    </source>
</evidence>
<evidence type="ECO:0000259" key="1">
    <source>
        <dbReference type="Pfam" id="PF04230"/>
    </source>
</evidence>
<proteinExistence type="predicted"/>
<dbReference type="InterPro" id="IPR007345">
    <property type="entry name" value="Polysacch_pyruvyl_Trfase"/>
</dbReference>
<dbReference type="Pfam" id="PF04230">
    <property type="entry name" value="PS_pyruv_trans"/>
    <property type="match status" value="1"/>
</dbReference>
<reference evidence="2 3" key="2">
    <citation type="submission" date="2009-02" db="EMBL/GenBank/DDBJ databases">
        <authorList>
            <person name="Fulton L."/>
            <person name="Clifton S."/>
            <person name="Fulton B."/>
            <person name="Xu J."/>
            <person name="Minx P."/>
            <person name="Pepin K.H."/>
            <person name="Johnson M."/>
            <person name="Bhonagiri V."/>
            <person name="Nash W.E."/>
            <person name="Mardis E.R."/>
            <person name="Wilson R.K."/>
        </authorList>
    </citation>
    <scope>NUCLEOTIDE SEQUENCE [LARGE SCALE GENOMIC DNA]</scope>
    <source>
        <strain evidence="2 3">DSM 20438</strain>
    </source>
</reference>
<dbReference type="eggNOG" id="COG2327">
    <property type="taxonomic scope" value="Bacteria"/>
</dbReference>